<dbReference type="Proteomes" id="UP000007148">
    <property type="component" value="Unassembled WGS sequence"/>
</dbReference>
<keyword evidence="3" id="KW-1185">Reference proteome</keyword>
<feature type="compositionally biased region" description="Polar residues" evidence="1">
    <location>
        <begin position="48"/>
        <end position="57"/>
    </location>
</feature>
<protein>
    <submittedName>
        <fullName evidence="2">Uncharacterized protein</fullName>
    </submittedName>
</protein>
<dbReference type="HOGENOM" id="CLU_2559127_0_0_1"/>
<evidence type="ECO:0000313" key="3">
    <source>
        <dbReference type="Proteomes" id="UP000007148"/>
    </source>
</evidence>
<evidence type="ECO:0000313" key="2">
    <source>
        <dbReference type="EMBL" id="CCA77050.1"/>
    </source>
</evidence>
<feature type="compositionally biased region" description="Basic and acidic residues" evidence="1">
    <location>
        <begin position="73"/>
        <end position="88"/>
    </location>
</feature>
<gene>
    <name evidence="2" type="ORF">PIIN_11035</name>
</gene>
<name>G4U0F7_SERID</name>
<organism evidence="2 3">
    <name type="scientific">Serendipita indica (strain DSM 11827)</name>
    <name type="common">Root endophyte fungus</name>
    <name type="synonym">Piriformospora indica</name>
    <dbReference type="NCBI Taxonomy" id="1109443"/>
    <lineage>
        <taxon>Eukaryota</taxon>
        <taxon>Fungi</taxon>
        <taxon>Dikarya</taxon>
        <taxon>Basidiomycota</taxon>
        <taxon>Agaricomycotina</taxon>
        <taxon>Agaricomycetes</taxon>
        <taxon>Sebacinales</taxon>
        <taxon>Serendipitaceae</taxon>
        <taxon>Serendipita</taxon>
    </lineage>
</organism>
<evidence type="ECO:0000256" key="1">
    <source>
        <dbReference type="SAM" id="MobiDB-lite"/>
    </source>
</evidence>
<dbReference type="AlphaFoldDB" id="G4U0F7"/>
<feature type="region of interest" description="Disordered" evidence="1">
    <location>
        <begin position="48"/>
        <end position="102"/>
    </location>
</feature>
<accession>G4U0F7</accession>
<comment type="caution">
    <text evidence="2">The sequence shown here is derived from an EMBL/GenBank/DDBJ whole genome shotgun (WGS) entry which is preliminary data.</text>
</comment>
<dbReference type="EMBL" id="CAFZ01001220">
    <property type="protein sequence ID" value="CCA77050.1"/>
    <property type="molecule type" value="Genomic_DNA"/>
</dbReference>
<sequence length="102" mass="11496">MKELSPTIKPVIEEYLLRYLNHLCMNPLLLYLSSLSPFANLLSISQAPSDDLPTSISRRPRPSFSCSLISPPRLDRDGNDRPPTEAHYRSAVPMARYQPSLA</sequence>
<reference evidence="2 3" key="1">
    <citation type="journal article" date="2011" name="PLoS Pathog.">
        <title>Endophytic Life Strategies Decoded by Genome and Transcriptome Analyses of the Mutualistic Root Symbiont Piriformospora indica.</title>
        <authorList>
            <person name="Zuccaro A."/>
            <person name="Lahrmann U."/>
            <person name="Guldener U."/>
            <person name="Langen G."/>
            <person name="Pfiffi S."/>
            <person name="Biedenkopf D."/>
            <person name="Wong P."/>
            <person name="Samans B."/>
            <person name="Grimm C."/>
            <person name="Basiewicz M."/>
            <person name="Murat C."/>
            <person name="Martin F."/>
            <person name="Kogel K.H."/>
        </authorList>
    </citation>
    <scope>NUCLEOTIDE SEQUENCE [LARGE SCALE GENOMIC DNA]</scope>
    <source>
        <strain evidence="2 3">DSM 11827</strain>
    </source>
</reference>
<proteinExistence type="predicted"/>
<dbReference type="InParanoid" id="G4U0F7"/>